<evidence type="ECO:0000256" key="4">
    <source>
        <dbReference type="ARBA" id="ARBA00022630"/>
    </source>
</evidence>
<dbReference type="SMART" id="SM00904">
    <property type="entry name" value="Flavokinase"/>
    <property type="match status" value="1"/>
</dbReference>
<comment type="catalytic activity">
    <reaction evidence="13 15">
        <text>riboflavin + ATP = FMN + ADP + H(+)</text>
        <dbReference type="Rhea" id="RHEA:14357"/>
        <dbReference type="ChEBI" id="CHEBI:15378"/>
        <dbReference type="ChEBI" id="CHEBI:30616"/>
        <dbReference type="ChEBI" id="CHEBI:57986"/>
        <dbReference type="ChEBI" id="CHEBI:58210"/>
        <dbReference type="ChEBI" id="CHEBI:456216"/>
        <dbReference type="EC" id="2.7.1.26"/>
    </reaction>
</comment>
<dbReference type="PIRSF" id="PIRSF004491">
    <property type="entry name" value="FAD_Synth"/>
    <property type="match status" value="1"/>
</dbReference>
<evidence type="ECO:0000256" key="13">
    <source>
        <dbReference type="ARBA" id="ARBA00047880"/>
    </source>
</evidence>
<gene>
    <name evidence="17" type="ORF">LH29_22890</name>
</gene>
<dbReference type="GO" id="GO:0003919">
    <property type="term" value="F:FMN adenylyltransferase activity"/>
    <property type="evidence" value="ECO:0007669"/>
    <property type="project" value="UniProtKB-UniRule"/>
</dbReference>
<evidence type="ECO:0000256" key="15">
    <source>
        <dbReference type="PIRNR" id="PIRNR004491"/>
    </source>
</evidence>
<dbReference type="SUPFAM" id="SSF82114">
    <property type="entry name" value="Riboflavin kinase-like"/>
    <property type="match status" value="1"/>
</dbReference>
<evidence type="ECO:0000256" key="10">
    <source>
        <dbReference type="ARBA" id="ARBA00022827"/>
    </source>
</evidence>
<dbReference type="InterPro" id="IPR023468">
    <property type="entry name" value="Riboflavin_kinase"/>
</dbReference>
<dbReference type="PATRIC" id="fig|1544798.3.peg.4759"/>
<keyword evidence="12" id="KW-0511">Multifunctional enzyme</keyword>
<dbReference type="UniPathway" id="UPA00276">
    <property type="reaction ID" value="UER00406"/>
</dbReference>
<dbReference type="InterPro" id="IPR014729">
    <property type="entry name" value="Rossmann-like_a/b/a_fold"/>
</dbReference>
<accession>A0A0D8J4X1</accession>
<dbReference type="InterPro" id="IPR004821">
    <property type="entry name" value="Cyt_trans-like"/>
</dbReference>
<dbReference type="InterPro" id="IPR002606">
    <property type="entry name" value="Riboflavin_kinase_bac"/>
</dbReference>
<dbReference type="FunFam" id="2.40.30.30:FF:000003">
    <property type="entry name" value="Riboflavin biosynthesis protein"/>
    <property type="match status" value="1"/>
</dbReference>
<evidence type="ECO:0000313" key="17">
    <source>
        <dbReference type="EMBL" id="KJF41794.1"/>
    </source>
</evidence>
<organism evidence="17 18">
    <name type="scientific">Draconibacterium sediminis</name>
    <dbReference type="NCBI Taxonomy" id="1544798"/>
    <lineage>
        <taxon>Bacteria</taxon>
        <taxon>Pseudomonadati</taxon>
        <taxon>Bacteroidota</taxon>
        <taxon>Bacteroidia</taxon>
        <taxon>Marinilabiliales</taxon>
        <taxon>Prolixibacteraceae</taxon>
        <taxon>Draconibacterium</taxon>
    </lineage>
</organism>
<dbReference type="Proteomes" id="UP000032544">
    <property type="component" value="Unassembled WGS sequence"/>
</dbReference>
<dbReference type="GO" id="GO:0009231">
    <property type="term" value="P:riboflavin biosynthetic process"/>
    <property type="evidence" value="ECO:0007669"/>
    <property type="project" value="InterPro"/>
</dbReference>
<dbReference type="OrthoDB" id="9803667at2"/>
<reference evidence="17 18" key="1">
    <citation type="submission" date="2014-09" db="EMBL/GenBank/DDBJ databases">
        <title>Draft Genome Sequence of Draconibacterium sp. JN14CK-3.</title>
        <authorList>
            <person name="Dong C."/>
            <person name="Lai Q."/>
            <person name="Shao Z."/>
        </authorList>
    </citation>
    <scope>NUCLEOTIDE SEQUENCE [LARGE SCALE GENOMIC DNA]</scope>
    <source>
        <strain evidence="17 18">JN14CK-3</strain>
    </source>
</reference>
<dbReference type="AlphaFoldDB" id="A0A0D8J4X1"/>
<dbReference type="Pfam" id="PF01687">
    <property type="entry name" value="Flavokinase"/>
    <property type="match status" value="1"/>
</dbReference>
<protein>
    <recommendedName>
        <fullName evidence="15">Riboflavin biosynthesis protein</fullName>
    </recommendedName>
    <domain>
        <recommendedName>
            <fullName evidence="15">Riboflavin kinase</fullName>
            <ecNumber evidence="15">2.7.1.26</ecNumber>
        </recommendedName>
        <alternativeName>
            <fullName evidence="15">Flavokinase</fullName>
        </alternativeName>
    </domain>
    <domain>
        <recommendedName>
            <fullName evidence="15">FMN adenylyltransferase</fullName>
            <ecNumber evidence="15">2.7.7.2</ecNumber>
        </recommendedName>
        <alternativeName>
            <fullName evidence="15">FAD pyrophosphorylase</fullName>
        </alternativeName>
        <alternativeName>
            <fullName evidence="15">FAD synthase</fullName>
        </alternativeName>
    </domain>
</protein>
<comment type="pathway">
    <text evidence="3 15">Cofactor biosynthesis; FMN biosynthesis; FMN from riboflavin (ATP route): step 1/1.</text>
</comment>
<dbReference type="UniPathway" id="UPA00277">
    <property type="reaction ID" value="UER00407"/>
</dbReference>
<dbReference type="NCBIfam" id="NF004162">
    <property type="entry name" value="PRK05627.1-5"/>
    <property type="match status" value="1"/>
</dbReference>
<evidence type="ECO:0000256" key="12">
    <source>
        <dbReference type="ARBA" id="ARBA00023268"/>
    </source>
</evidence>
<comment type="catalytic activity">
    <reaction evidence="14 15">
        <text>FMN + ATP + H(+) = FAD + diphosphate</text>
        <dbReference type="Rhea" id="RHEA:17237"/>
        <dbReference type="ChEBI" id="CHEBI:15378"/>
        <dbReference type="ChEBI" id="CHEBI:30616"/>
        <dbReference type="ChEBI" id="CHEBI:33019"/>
        <dbReference type="ChEBI" id="CHEBI:57692"/>
        <dbReference type="ChEBI" id="CHEBI:58210"/>
        <dbReference type="EC" id="2.7.7.2"/>
    </reaction>
</comment>
<keyword evidence="8 15" id="KW-0547">Nucleotide-binding</keyword>
<evidence type="ECO:0000259" key="16">
    <source>
        <dbReference type="SMART" id="SM00904"/>
    </source>
</evidence>
<dbReference type="NCBIfam" id="TIGR00083">
    <property type="entry name" value="ribF"/>
    <property type="match status" value="1"/>
</dbReference>
<keyword evidence="10 15" id="KW-0274">FAD</keyword>
<dbReference type="InterPro" id="IPR015864">
    <property type="entry name" value="FAD_synthase"/>
</dbReference>
<dbReference type="GO" id="GO:0005524">
    <property type="term" value="F:ATP binding"/>
    <property type="evidence" value="ECO:0007669"/>
    <property type="project" value="UniProtKB-UniRule"/>
</dbReference>
<feature type="domain" description="Riboflavin kinase" evidence="16">
    <location>
        <begin position="182"/>
        <end position="309"/>
    </location>
</feature>
<dbReference type="GO" id="GO:0008531">
    <property type="term" value="F:riboflavin kinase activity"/>
    <property type="evidence" value="ECO:0007669"/>
    <property type="project" value="UniProtKB-UniRule"/>
</dbReference>
<dbReference type="NCBIfam" id="NF004160">
    <property type="entry name" value="PRK05627.1-3"/>
    <property type="match status" value="1"/>
</dbReference>
<keyword evidence="4 15" id="KW-0285">Flavoprotein</keyword>
<comment type="similarity">
    <text evidence="15">Belongs to the ribF family.</text>
</comment>
<dbReference type="GO" id="GO:0009398">
    <property type="term" value="P:FMN biosynthetic process"/>
    <property type="evidence" value="ECO:0007669"/>
    <property type="project" value="UniProtKB-UniRule"/>
</dbReference>
<dbReference type="InterPro" id="IPR023465">
    <property type="entry name" value="Riboflavin_kinase_dom_sf"/>
</dbReference>
<name>A0A0D8J4X1_9BACT</name>
<dbReference type="PANTHER" id="PTHR22749">
    <property type="entry name" value="RIBOFLAVIN KINASE/FMN ADENYLYLTRANSFERASE"/>
    <property type="match status" value="1"/>
</dbReference>
<comment type="function">
    <text evidence="1">Catalyzes the phosphorylation of riboflavin to FMN followed by the adenylation of FMN to FAD.</text>
</comment>
<dbReference type="EMBL" id="JRHC01000008">
    <property type="protein sequence ID" value="KJF41794.1"/>
    <property type="molecule type" value="Genomic_DNA"/>
</dbReference>
<evidence type="ECO:0000256" key="8">
    <source>
        <dbReference type="ARBA" id="ARBA00022741"/>
    </source>
</evidence>
<evidence type="ECO:0000256" key="5">
    <source>
        <dbReference type="ARBA" id="ARBA00022643"/>
    </source>
</evidence>
<evidence type="ECO:0000256" key="1">
    <source>
        <dbReference type="ARBA" id="ARBA00002121"/>
    </source>
</evidence>
<dbReference type="PANTHER" id="PTHR22749:SF6">
    <property type="entry name" value="RIBOFLAVIN KINASE"/>
    <property type="match status" value="1"/>
</dbReference>
<evidence type="ECO:0000256" key="3">
    <source>
        <dbReference type="ARBA" id="ARBA00005201"/>
    </source>
</evidence>
<evidence type="ECO:0000256" key="11">
    <source>
        <dbReference type="ARBA" id="ARBA00022840"/>
    </source>
</evidence>
<keyword evidence="18" id="KW-1185">Reference proteome</keyword>
<dbReference type="FunFam" id="3.40.50.620:FF:000021">
    <property type="entry name" value="Riboflavin biosynthesis protein"/>
    <property type="match status" value="1"/>
</dbReference>
<keyword evidence="9 15" id="KW-0418">Kinase</keyword>
<dbReference type="NCBIfam" id="TIGR00125">
    <property type="entry name" value="cyt_tran_rel"/>
    <property type="match status" value="1"/>
</dbReference>
<dbReference type="STRING" id="1544798.LH29_22890"/>
<dbReference type="RefSeq" id="WP_045033579.1">
    <property type="nucleotide sequence ID" value="NZ_JRHC01000008.1"/>
</dbReference>
<evidence type="ECO:0000256" key="14">
    <source>
        <dbReference type="ARBA" id="ARBA00049494"/>
    </source>
</evidence>
<evidence type="ECO:0000313" key="18">
    <source>
        <dbReference type="Proteomes" id="UP000032544"/>
    </source>
</evidence>
<dbReference type="SUPFAM" id="SSF52374">
    <property type="entry name" value="Nucleotidylyl transferase"/>
    <property type="match status" value="1"/>
</dbReference>
<dbReference type="Pfam" id="PF06574">
    <property type="entry name" value="FAD_syn"/>
    <property type="match status" value="1"/>
</dbReference>
<dbReference type="InterPro" id="IPR015865">
    <property type="entry name" value="Riboflavin_kinase_bac/euk"/>
</dbReference>
<dbReference type="EC" id="2.7.1.26" evidence="15"/>
<sequence>MKIHYSLDDFNATNPVVTIGTFDGLHKGHQSVVEELKQLAREMNGETVIFTFYPHPRIVTSPNEKSLRLLTTKEEKIKLFEKFGVDHLIIYPFNKEFAELSYTDFVKDILVNKIGTRCLVVGYDHRFGKNREGGYEYLLACAEKNNFTVKKTDALSVEAEKVSSTKIRAALQSGDIKKANQYLGYEFTLHGTVVKGMQLGRKLGFPTANIEASDKYKIIPGYGVYAVLVEIEDKQYKGMLNIGTRPTFNNNADNRSIEVNIFDFSGDMYGDAVTLIFIDKIREEQKFAGIDALVEQLKNDKQVALQLLADY</sequence>
<comment type="caution">
    <text evidence="17">The sequence shown here is derived from an EMBL/GenBank/DDBJ whole genome shotgun (WGS) entry which is preliminary data.</text>
</comment>
<dbReference type="EC" id="2.7.7.2" evidence="15"/>
<proteinExistence type="inferred from homology"/>
<evidence type="ECO:0000256" key="7">
    <source>
        <dbReference type="ARBA" id="ARBA00022695"/>
    </source>
</evidence>
<dbReference type="GO" id="GO:0006747">
    <property type="term" value="P:FAD biosynthetic process"/>
    <property type="evidence" value="ECO:0007669"/>
    <property type="project" value="UniProtKB-UniRule"/>
</dbReference>
<dbReference type="Gene3D" id="3.40.50.620">
    <property type="entry name" value="HUPs"/>
    <property type="match status" value="1"/>
</dbReference>
<keyword evidence="5 15" id="KW-0288">FMN</keyword>
<evidence type="ECO:0000256" key="6">
    <source>
        <dbReference type="ARBA" id="ARBA00022679"/>
    </source>
</evidence>
<keyword evidence="7 15" id="KW-0548">Nucleotidyltransferase</keyword>
<dbReference type="Gene3D" id="2.40.30.30">
    <property type="entry name" value="Riboflavin kinase-like"/>
    <property type="match status" value="1"/>
</dbReference>
<keyword evidence="11 15" id="KW-0067">ATP-binding</keyword>
<evidence type="ECO:0000256" key="2">
    <source>
        <dbReference type="ARBA" id="ARBA00004726"/>
    </source>
</evidence>
<keyword evidence="6 15" id="KW-0808">Transferase</keyword>
<dbReference type="CDD" id="cd02064">
    <property type="entry name" value="FAD_synthetase_N"/>
    <property type="match status" value="1"/>
</dbReference>
<evidence type="ECO:0000256" key="9">
    <source>
        <dbReference type="ARBA" id="ARBA00022777"/>
    </source>
</evidence>
<comment type="pathway">
    <text evidence="2 15">Cofactor biosynthesis; FAD biosynthesis; FAD from FMN: step 1/1.</text>
</comment>